<feature type="transmembrane region" description="Helical" evidence="1">
    <location>
        <begin position="60"/>
        <end position="80"/>
    </location>
</feature>
<evidence type="ECO:0000313" key="3">
    <source>
        <dbReference type="Proteomes" id="UP000034883"/>
    </source>
</evidence>
<dbReference type="KEGG" id="samy:DB32_007677"/>
<reference evidence="2 3" key="1">
    <citation type="submission" date="2015-03" db="EMBL/GenBank/DDBJ databases">
        <title>Genome assembly of Sandaracinus amylolyticus DSM 53668.</title>
        <authorList>
            <person name="Sharma G."/>
            <person name="Subramanian S."/>
        </authorList>
    </citation>
    <scope>NUCLEOTIDE SEQUENCE [LARGE SCALE GENOMIC DNA]</scope>
    <source>
        <strain evidence="2 3">DSM 53668</strain>
    </source>
</reference>
<keyword evidence="3" id="KW-1185">Reference proteome</keyword>
<keyword evidence="1" id="KW-1133">Transmembrane helix</keyword>
<name>A0A0F6YMA4_9BACT</name>
<proteinExistence type="predicted"/>
<dbReference type="Proteomes" id="UP000034883">
    <property type="component" value="Chromosome"/>
</dbReference>
<keyword evidence="1" id="KW-0472">Membrane</keyword>
<feature type="transmembrane region" description="Helical" evidence="1">
    <location>
        <begin position="35"/>
        <end position="53"/>
    </location>
</feature>
<dbReference type="STRING" id="927083.DB32_007677"/>
<keyword evidence="1" id="KW-0812">Transmembrane</keyword>
<organism evidence="2 3">
    <name type="scientific">Sandaracinus amylolyticus</name>
    <dbReference type="NCBI Taxonomy" id="927083"/>
    <lineage>
        <taxon>Bacteria</taxon>
        <taxon>Pseudomonadati</taxon>
        <taxon>Myxococcota</taxon>
        <taxon>Polyangia</taxon>
        <taxon>Polyangiales</taxon>
        <taxon>Sandaracinaceae</taxon>
        <taxon>Sandaracinus</taxon>
    </lineage>
</organism>
<protein>
    <submittedName>
        <fullName evidence="2">Uncharacterized protein</fullName>
    </submittedName>
</protein>
<dbReference type="EMBL" id="CP011125">
    <property type="protein sequence ID" value="AKF10528.1"/>
    <property type="molecule type" value="Genomic_DNA"/>
</dbReference>
<evidence type="ECO:0000256" key="1">
    <source>
        <dbReference type="SAM" id="Phobius"/>
    </source>
</evidence>
<gene>
    <name evidence="2" type="ORF">DB32_007677</name>
</gene>
<sequence>MLAIAIRLVASLAVAVCVAAGMTRWVPPGGGVDHVVVPVVVFPVIWATAFLVLQVRRGRSGTSVAALVAVSAASLLPFVMAR</sequence>
<accession>A0A0F6YMA4</accession>
<dbReference type="AlphaFoldDB" id="A0A0F6YMA4"/>
<evidence type="ECO:0000313" key="2">
    <source>
        <dbReference type="EMBL" id="AKF10528.1"/>
    </source>
</evidence>
<dbReference type="RefSeq" id="WP_053237488.1">
    <property type="nucleotide sequence ID" value="NZ_CP011125.1"/>
</dbReference>